<evidence type="ECO:0000313" key="3">
    <source>
        <dbReference type="Proteomes" id="UP001274830"/>
    </source>
</evidence>
<comment type="caution">
    <text evidence="2">The sequence shown here is derived from an EMBL/GenBank/DDBJ whole genome shotgun (WGS) entry which is preliminary data.</text>
</comment>
<protein>
    <submittedName>
        <fullName evidence="2">Uncharacterized protein</fullName>
    </submittedName>
</protein>
<feature type="transmembrane region" description="Helical" evidence="1">
    <location>
        <begin position="106"/>
        <end position="129"/>
    </location>
</feature>
<name>A0AAE1C3E8_9PEZI</name>
<feature type="transmembrane region" description="Helical" evidence="1">
    <location>
        <begin position="12"/>
        <end position="32"/>
    </location>
</feature>
<gene>
    <name evidence="2" type="ORF">LTR78_003473</name>
</gene>
<dbReference type="EMBL" id="JAUTXT010000009">
    <property type="protein sequence ID" value="KAK3676697.1"/>
    <property type="molecule type" value="Genomic_DNA"/>
</dbReference>
<evidence type="ECO:0000256" key="1">
    <source>
        <dbReference type="SAM" id="Phobius"/>
    </source>
</evidence>
<accession>A0AAE1C3E8</accession>
<keyword evidence="1" id="KW-0812">Transmembrane</keyword>
<keyword evidence="1" id="KW-1133">Transmembrane helix</keyword>
<organism evidence="2 3">
    <name type="scientific">Recurvomyces mirabilis</name>
    <dbReference type="NCBI Taxonomy" id="574656"/>
    <lineage>
        <taxon>Eukaryota</taxon>
        <taxon>Fungi</taxon>
        <taxon>Dikarya</taxon>
        <taxon>Ascomycota</taxon>
        <taxon>Pezizomycotina</taxon>
        <taxon>Dothideomycetes</taxon>
        <taxon>Dothideomycetidae</taxon>
        <taxon>Mycosphaerellales</taxon>
        <taxon>Teratosphaeriaceae</taxon>
        <taxon>Recurvomyces</taxon>
    </lineage>
</organism>
<reference evidence="2" key="1">
    <citation type="submission" date="2023-07" db="EMBL/GenBank/DDBJ databases">
        <title>Black Yeasts Isolated from many extreme environments.</title>
        <authorList>
            <person name="Coleine C."/>
            <person name="Stajich J.E."/>
            <person name="Selbmann L."/>
        </authorList>
    </citation>
    <scope>NUCLEOTIDE SEQUENCE</scope>
    <source>
        <strain evidence="2">CCFEE 5485</strain>
    </source>
</reference>
<evidence type="ECO:0000313" key="2">
    <source>
        <dbReference type="EMBL" id="KAK3676697.1"/>
    </source>
</evidence>
<keyword evidence="1" id="KW-0472">Membrane</keyword>
<sequence length="200" mass="21569">MSSLLLRLSIGILMLCAALEMALLSNMVYWLHYTAGGAFQILYHNTSFSLHGKPVGLLVNQGHTSNGAAGTAFVAVGLGGIVALSLRKRIGGGGGTGGSGFAKGFYFTWLTLTCLNALLSIVALIYTFLLTATHAGQSIDLSLASKLDNHPYPNYVAYPDLLWTPENWFSAVLELDFVDAGVRRDHGVRSAVFCIMLRRW</sequence>
<feature type="transmembrane region" description="Helical" evidence="1">
    <location>
        <begin position="67"/>
        <end position="86"/>
    </location>
</feature>
<keyword evidence="3" id="KW-1185">Reference proteome</keyword>
<proteinExistence type="predicted"/>
<dbReference type="Proteomes" id="UP001274830">
    <property type="component" value="Unassembled WGS sequence"/>
</dbReference>
<dbReference type="AlphaFoldDB" id="A0AAE1C3E8"/>